<accession>A0A161ZVM3</accession>
<protein>
    <submittedName>
        <fullName evidence="1">Uncharacterized protein</fullName>
    </submittedName>
</protein>
<proteinExistence type="predicted"/>
<organism evidence="1">
    <name type="scientific">Daucus carota subsp. sativus</name>
    <name type="common">Carrot</name>
    <dbReference type="NCBI Taxonomy" id="79200"/>
    <lineage>
        <taxon>Eukaryota</taxon>
        <taxon>Viridiplantae</taxon>
        <taxon>Streptophyta</taxon>
        <taxon>Embryophyta</taxon>
        <taxon>Tracheophyta</taxon>
        <taxon>Spermatophyta</taxon>
        <taxon>Magnoliopsida</taxon>
        <taxon>eudicotyledons</taxon>
        <taxon>Gunneridae</taxon>
        <taxon>Pentapetalae</taxon>
        <taxon>asterids</taxon>
        <taxon>campanulids</taxon>
        <taxon>Apiales</taxon>
        <taxon>Apiaceae</taxon>
        <taxon>Apioideae</taxon>
        <taxon>Scandiceae</taxon>
        <taxon>Daucinae</taxon>
        <taxon>Daucus</taxon>
        <taxon>Daucus sect. Daucus</taxon>
    </lineage>
</organism>
<reference evidence="2" key="2">
    <citation type="submission" date="2022-03" db="EMBL/GenBank/DDBJ databases">
        <title>Draft title - Genomic analysis of global carrot germplasm unveils the trajectory of domestication and the origin of high carotenoid orange carrot.</title>
        <authorList>
            <person name="Iorizzo M."/>
            <person name="Ellison S."/>
            <person name="Senalik D."/>
            <person name="Macko-Podgorni A."/>
            <person name="Grzebelus D."/>
            <person name="Bostan H."/>
            <person name="Rolling W."/>
            <person name="Curaba J."/>
            <person name="Simon P."/>
        </authorList>
    </citation>
    <scope>NUCLEOTIDE SEQUENCE</scope>
    <source>
        <tissue evidence="2">Leaf</tissue>
    </source>
</reference>
<evidence type="ECO:0000313" key="1">
    <source>
        <dbReference type="EMBL" id="KZM90970.1"/>
    </source>
</evidence>
<dbReference type="Proteomes" id="UP000077755">
    <property type="component" value="Chromosome 6"/>
</dbReference>
<dbReference type="Gramene" id="KZM90970">
    <property type="protein sequence ID" value="KZM90970"/>
    <property type="gene ID" value="DCAR_021665"/>
</dbReference>
<evidence type="ECO:0000313" key="3">
    <source>
        <dbReference type="Proteomes" id="UP000077755"/>
    </source>
</evidence>
<dbReference type="AlphaFoldDB" id="A0A161ZVM3"/>
<dbReference type="EMBL" id="LNRQ01000006">
    <property type="protein sequence ID" value="KZM90970.1"/>
    <property type="molecule type" value="Genomic_DNA"/>
</dbReference>
<dbReference type="EMBL" id="CP093348">
    <property type="protein sequence ID" value="WOH05137.1"/>
    <property type="molecule type" value="Genomic_DNA"/>
</dbReference>
<reference evidence="1" key="1">
    <citation type="journal article" date="2016" name="Nat. Genet.">
        <title>A high-quality carrot genome assembly provides new insights into carotenoid accumulation and asterid genome evolution.</title>
        <authorList>
            <person name="Iorizzo M."/>
            <person name="Ellison S."/>
            <person name="Senalik D."/>
            <person name="Zeng P."/>
            <person name="Satapoomin P."/>
            <person name="Huang J."/>
            <person name="Bowman M."/>
            <person name="Iovene M."/>
            <person name="Sanseverino W."/>
            <person name="Cavagnaro P."/>
            <person name="Yildiz M."/>
            <person name="Macko-Podgorni A."/>
            <person name="Moranska E."/>
            <person name="Grzebelus E."/>
            <person name="Grzebelus D."/>
            <person name="Ashrafi H."/>
            <person name="Zheng Z."/>
            <person name="Cheng S."/>
            <person name="Spooner D."/>
            <person name="Van Deynze A."/>
            <person name="Simon P."/>
        </authorList>
    </citation>
    <scope>NUCLEOTIDE SEQUENCE [LARGE SCALE GENOMIC DNA]</scope>
    <source>
        <tissue evidence="1">Leaf</tissue>
    </source>
</reference>
<name>A0A161ZVM3_DAUCS</name>
<keyword evidence="3" id="KW-1185">Reference proteome</keyword>
<sequence length="83" mass="9344">MKNPPSLEASGRFEMSLTASTPVIQDQGIEERVVWQRHELCHKGLAGSINVYKGFAKLNCANQQLCQLNSGYQMTNSRSWDED</sequence>
<gene>
    <name evidence="1" type="ORF">DCAR_021665</name>
    <name evidence="2" type="ORF">DCAR_0624550</name>
</gene>
<evidence type="ECO:0000313" key="2">
    <source>
        <dbReference type="EMBL" id="WOH05137.1"/>
    </source>
</evidence>